<reference evidence="3" key="1">
    <citation type="submission" date="2022-10" db="EMBL/GenBank/DDBJ databases">
        <title>Tapping the CABI collections for fungal endophytes: first genome assemblies for Collariella, Neodidymelliopsis, Ascochyta clinopodiicola, Didymella pomorum, Didymosphaeria variabile, Neocosmospora piperis and Neocucurbitaria cava.</title>
        <authorList>
            <person name="Hill R."/>
        </authorList>
    </citation>
    <scope>NUCLEOTIDE SEQUENCE</scope>
    <source>
        <strain evidence="3">IMI 355091</strain>
    </source>
</reference>
<gene>
    <name evidence="3" type="ORF">N0V91_001606</name>
</gene>
<feature type="region of interest" description="Disordered" evidence="2">
    <location>
        <begin position="420"/>
        <end position="442"/>
    </location>
</feature>
<keyword evidence="1" id="KW-0175">Coiled coil</keyword>
<organism evidence="3 4">
    <name type="scientific">Didymella pomorum</name>
    <dbReference type="NCBI Taxonomy" id="749634"/>
    <lineage>
        <taxon>Eukaryota</taxon>
        <taxon>Fungi</taxon>
        <taxon>Dikarya</taxon>
        <taxon>Ascomycota</taxon>
        <taxon>Pezizomycotina</taxon>
        <taxon>Dothideomycetes</taxon>
        <taxon>Pleosporomycetidae</taxon>
        <taxon>Pleosporales</taxon>
        <taxon>Pleosporineae</taxon>
        <taxon>Didymellaceae</taxon>
        <taxon>Didymella</taxon>
    </lineage>
</organism>
<accession>A0A9W9DB38</accession>
<dbReference type="Proteomes" id="UP001140510">
    <property type="component" value="Unassembled WGS sequence"/>
</dbReference>
<evidence type="ECO:0000256" key="1">
    <source>
        <dbReference type="SAM" id="Coils"/>
    </source>
</evidence>
<comment type="caution">
    <text evidence="3">The sequence shown here is derived from an EMBL/GenBank/DDBJ whole genome shotgun (WGS) entry which is preliminary data.</text>
</comment>
<evidence type="ECO:0000313" key="3">
    <source>
        <dbReference type="EMBL" id="KAJ4411230.1"/>
    </source>
</evidence>
<feature type="compositionally biased region" description="Polar residues" evidence="2">
    <location>
        <begin position="226"/>
        <end position="242"/>
    </location>
</feature>
<feature type="coiled-coil region" evidence="1">
    <location>
        <begin position="476"/>
        <end position="542"/>
    </location>
</feature>
<proteinExistence type="predicted"/>
<dbReference type="AlphaFoldDB" id="A0A9W9DB38"/>
<dbReference type="EMBL" id="JAPEVA010000006">
    <property type="protein sequence ID" value="KAJ4411230.1"/>
    <property type="molecule type" value="Genomic_DNA"/>
</dbReference>
<sequence length="553" mass="60267">MKVVEKGTDRTAYVHMYVKGQVNPLNEHGTTNLNRDAPESIGTVEVRVYVIRQFDTEHVIDDACTYDNIKEDADCSDSVANFKDVPPQFQMVFEKNCSTLDVAKAKREKKKIHAKRPGTEPWAAFRFHYRTKESIKASKIEMSLDTADRPPAKQEAHVLELDSVPPLIIGNKPAGKNDGDTSVRTSSPAPTDMPSMPTKGGKKAQSAQPKVVVKKTLTKVDTTTTNSTSDMAPSTDTEPTTGVETSVIPRDLLEHLQSTPTKAKYGAVSTEDTAITKMDGSDEWSSIISKKTPKKFAKKATDATDATEEDQQNSIKEVVKKVVKRGNEKGDTEPADATTPTASVEVSSTPTVPHPADIPSVFDAPAAANITAVQAIVLPTPKDSIKYGGKSFTSPLRKPVANPTPIDTTTSTVLQMPIVPPAPSTPMKRAPGGTLTPPPDMKRIKADTFPVLTPTQRSRTASASPRPRTLSIEAQVAAQRKLVEDARKKRAEMARKKAAVDERLAPYKQRMAEELERLRQEMAEEEAMMAAEEEEYMASEAMLAEFEQGNGGI</sequence>
<keyword evidence="4" id="KW-1185">Reference proteome</keyword>
<dbReference type="OrthoDB" id="5309154at2759"/>
<feature type="region of interest" description="Disordered" evidence="2">
    <location>
        <begin position="325"/>
        <end position="351"/>
    </location>
</feature>
<feature type="region of interest" description="Disordered" evidence="2">
    <location>
        <begin position="170"/>
        <end position="242"/>
    </location>
</feature>
<evidence type="ECO:0000256" key="2">
    <source>
        <dbReference type="SAM" id="MobiDB-lite"/>
    </source>
</evidence>
<protein>
    <submittedName>
        <fullName evidence="3">Uncharacterized protein</fullName>
    </submittedName>
</protein>
<name>A0A9W9DB38_9PLEO</name>
<evidence type="ECO:0000313" key="4">
    <source>
        <dbReference type="Proteomes" id="UP001140510"/>
    </source>
</evidence>